<sequence>MAGVTVVRKLDSLWSASVTDSVPLAVRVVVVVEGLSSVTAAIIGVPITAASFEPVIVKVTVWVEVPPFLSLTLTS</sequence>
<comment type="caution">
    <text evidence="1">The sequence shown here is derived from an EMBL/GenBank/DDBJ whole genome shotgun (WGS) entry which is preliminary data.</text>
</comment>
<evidence type="ECO:0000313" key="2">
    <source>
        <dbReference type="Proteomes" id="UP001055117"/>
    </source>
</evidence>
<protein>
    <submittedName>
        <fullName evidence="1">Uncharacterized protein</fullName>
    </submittedName>
</protein>
<dbReference type="EMBL" id="BPQG01000064">
    <property type="protein sequence ID" value="GJD46020.1"/>
    <property type="molecule type" value="Genomic_DNA"/>
</dbReference>
<accession>A0ABQ4QL99</accession>
<organism evidence="1 2">
    <name type="scientific">Methylobacterium cerastii</name>
    <dbReference type="NCBI Taxonomy" id="932741"/>
    <lineage>
        <taxon>Bacteria</taxon>
        <taxon>Pseudomonadati</taxon>
        <taxon>Pseudomonadota</taxon>
        <taxon>Alphaproteobacteria</taxon>
        <taxon>Hyphomicrobiales</taxon>
        <taxon>Methylobacteriaceae</taxon>
        <taxon>Methylobacterium</taxon>
    </lineage>
</organism>
<dbReference type="Proteomes" id="UP001055117">
    <property type="component" value="Unassembled WGS sequence"/>
</dbReference>
<proteinExistence type="predicted"/>
<gene>
    <name evidence="1" type="ORF">AFCDBAGC_3900</name>
</gene>
<keyword evidence="2" id="KW-1185">Reference proteome</keyword>
<reference evidence="1 2" key="1">
    <citation type="journal article" date="2021" name="Front. Microbiol.">
        <title>Comprehensive Comparative Genomics and Phenotyping of Methylobacterium Species.</title>
        <authorList>
            <person name="Alessa O."/>
            <person name="Ogura Y."/>
            <person name="Fujitani Y."/>
            <person name="Takami H."/>
            <person name="Hayashi T."/>
            <person name="Sahin N."/>
            <person name="Tani A."/>
        </authorList>
    </citation>
    <scope>NUCLEOTIDE SEQUENCE [LARGE SCALE GENOMIC DNA]</scope>
    <source>
        <strain evidence="1 2">DSM 23679</strain>
    </source>
</reference>
<name>A0ABQ4QL99_9HYPH</name>
<evidence type="ECO:0000313" key="1">
    <source>
        <dbReference type="EMBL" id="GJD46020.1"/>
    </source>
</evidence>